<reference evidence="3 4" key="1">
    <citation type="journal article" date="2015" name="MBio">
        <title>Genome-Resolved Metagenomic Analysis Reveals Roles for Candidate Phyla and Other Microbial Community Members in Biogeochemical Transformations in Oil Reservoirs.</title>
        <authorList>
            <person name="Hu P."/>
            <person name="Tom L."/>
            <person name="Singh A."/>
            <person name="Thomas B.C."/>
            <person name="Baker B.J."/>
            <person name="Piceno Y.M."/>
            <person name="Andersen G.L."/>
            <person name="Banfield J.F."/>
        </authorList>
    </citation>
    <scope>NUCLEOTIDE SEQUENCE [LARGE SCALE GENOMIC DNA]</scope>
    <source>
        <strain evidence="3">46_26</strain>
    </source>
</reference>
<evidence type="ECO:0000313" key="3">
    <source>
        <dbReference type="EMBL" id="KUK23462.1"/>
    </source>
</evidence>
<dbReference type="CDD" id="cd03813">
    <property type="entry name" value="GT4-like"/>
    <property type="match status" value="1"/>
</dbReference>
<sequence length="470" mass="54076">MKIGLILEGTYPYVTGGVSSWVHTLIINLPEFDFEIYYLKPDNKVRSVKYEVPSNVIAIHELNIFGDFQPKISGKVDFDPLERIISEISSGKAIESIIPFAIEFIEKNTGKSIRKMLKTRRFWSIMVKIYENFFSERGFTEYYWMIMNLFLPVINALQFTPDRCDIYHVPSTGYASLVGINGKVIHGSPLLITEHGIYHKEREREILLSSWVPDSYKPMWVQLFRIMSMIAYEMSDLLTTLSRKNQAYQLKLGADPEKMIVIPNAIDVDAYSLPKEPHEGFIIGFVGRVSRIKDLKTAIRAISLVKEMIGQREKLKFLVIGPADEEDYLTECKRMVEVLKLEDTVEFLGPQNVKEYYPKMDLLLLSSVSEGQPLVILEAMASGLPIVATDVGSCKEMLYDRDGQCGIVVPPKDHFSMAKAIVRIYEDNELREMFSKNTRRVVQKYRLDRMIESYRKIYLSLIEKRVPSIS</sequence>
<evidence type="ECO:0000259" key="1">
    <source>
        <dbReference type="Pfam" id="PF00534"/>
    </source>
</evidence>
<organism evidence="3 4">
    <name type="scientific">Thermotoga petrophila</name>
    <dbReference type="NCBI Taxonomy" id="93929"/>
    <lineage>
        <taxon>Bacteria</taxon>
        <taxon>Thermotogati</taxon>
        <taxon>Thermotogota</taxon>
        <taxon>Thermotogae</taxon>
        <taxon>Thermotogales</taxon>
        <taxon>Thermotogaceae</taxon>
        <taxon>Thermotoga</taxon>
    </lineage>
</organism>
<protein>
    <submittedName>
        <fullName evidence="3">Lipopolysaccharide biosynthesis protein-related protein</fullName>
    </submittedName>
</protein>
<dbReference type="Pfam" id="PF11997">
    <property type="entry name" value="DUF3492"/>
    <property type="match status" value="1"/>
</dbReference>
<dbReference type="AlphaFoldDB" id="A0A101ERQ5"/>
<dbReference type="Pfam" id="PF00534">
    <property type="entry name" value="Glycos_transf_1"/>
    <property type="match status" value="1"/>
</dbReference>
<gene>
    <name evidence="3" type="ORF">XD57_0429</name>
</gene>
<dbReference type="SUPFAM" id="SSF53756">
    <property type="entry name" value="UDP-Glycosyltransferase/glycogen phosphorylase"/>
    <property type="match status" value="1"/>
</dbReference>
<name>A0A101ERQ5_9THEM</name>
<evidence type="ECO:0000313" key="4">
    <source>
        <dbReference type="Proteomes" id="UP000058636"/>
    </source>
</evidence>
<feature type="domain" description="DUF3492" evidence="2">
    <location>
        <begin position="1"/>
        <end position="257"/>
    </location>
</feature>
<dbReference type="Proteomes" id="UP000058636">
    <property type="component" value="Unassembled WGS sequence"/>
</dbReference>
<dbReference type="PANTHER" id="PTHR12526">
    <property type="entry name" value="GLYCOSYLTRANSFERASE"/>
    <property type="match status" value="1"/>
</dbReference>
<dbReference type="InterPro" id="IPR022622">
    <property type="entry name" value="DUF3492"/>
</dbReference>
<dbReference type="InterPro" id="IPR001296">
    <property type="entry name" value="Glyco_trans_1"/>
</dbReference>
<dbReference type="GO" id="GO:0016757">
    <property type="term" value="F:glycosyltransferase activity"/>
    <property type="evidence" value="ECO:0007669"/>
    <property type="project" value="InterPro"/>
</dbReference>
<accession>A0A101ERQ5</accession>
<dbReference type="Gene3D" id="3.40.50.2000">
    <property type="entry name" value="Glycogen Phosphorylase B"/>
    <property type="match status" value="2"/>
</dbReference>
<dbReference type="PANTHER" id="PTHR12526:SF608">
    <property type="entry name" value="PELF"/>
    <property type="match status" value="1"/>
</dbReference>
<dbReference type="EMBL" id="LGFG01000022">
    <property type="protein sequence ID" value="KUK23462.1"/>
    <property type="molecule type" value="Genomic_DNA"/>
</dbReference>
<feature type="domain" description="Glycosyl transferase family 1" evidence="1">
    <location>
        <begin position="276"/>
        <end position="440"/>
    </location>
</feature>
<proteinExistence type="predicted"/>
<comment type="caution">
    <text evidence="3">The sequence shown here is derived from an EMBL/GenBank/DDBJ whole genome shotgun (WGS) entry which is preliminary data.</text>
</comment>
<evidence type="ECO:0000259" key="2">
    <source>
        <dbReference type="Pfam" id="PF11997"/>
    </source>
</evidence>
<dbReference type="PATRIC" id="fig|93930.3.peg.1214"/>
<dbReference type="InterPro" id="IPR047691">
    <property type="entry name" value="PelF-like"/>
</dbReference>
<dbReference type="NCBIfam" id="NF038011">
    <property type="entry name" value="PelF"/>
    <property type="match status" value="1"/>
</dbReference>